<dbReference type="InterPro" id="IPR000160">
    <property type="entry name" value="GGDEF_dom"/>
</dbReference>
<feature type="transmembrane region" description="Helical" evidence="4">
    <location>
        <begin position="40"/>
        <end position="61"/>
    </location>
</feature>
<dbReference type="STRING" id="1085623.GNIT_0228"/>
<feature type="transmembrane region" description="Helical" evidence="4">
    <location>
        <begin position="147"/>
        <end position="166"/>
    </location>
</feature>
<comment type="catalytic activity">
    <reaction evidence="3">
        <text>2 GTP = 3',3'-c-di-GMP + 2 diphosphate</text>
        <dbReference type="Rhea" id="RHEA:24898"/>
        <dbReference type="ChEBI" id="CHEBI:33019"/>
        <dbReference type="ChEBI" id="CHEBI:37565"/>
        <dbReference type="ChEBI" id="CHEBI:58805"/>
        <dbReference type="EC" id="2.7.7.65"/>
    </reaction>
</comment>
<dbReference type="InterPro" id="IPR050469">
    <property type="entry name" value="Diguanylate_Cyclase"/>
</dbReference>
<dbReference type="SMART" id="SM00267">
    <property type="entry name" value="GGDEF"/>
    <property type="match status" value="1"/>
</dbReference>
<keyword evidence="7" id="KW-1185">Reference proteome</keyword>
<evidence type="ECO:0000313" key="7">
    <source>
        <dbReference type="Proteomes" id="UP000009282"/>
    </source>
</evidence>
<dbReference type="PROSITE" id="PS50887">
    <property type="entry name" value="GGDEF"/>
    <property type="match status" value="1"/>
</dbReference>
<dbReference type="Proteomes" id="UP000009282">
    <property type="component" value="Chromosome"/>
</dbReference>
<dbReference type="KEGG" id="gni:GNIT_0228"/>
<feature type="transmembrane region" description="Helical" evidence="4">
    <location>
        <begin position="6"/>
        <end position="28"/>
    </location>
</feature>
<evidence type="ECO:0000256" key="3">
    <source>
        <dbReference type="ARBA" id="ARBA00034247"/>
    </source>
</evidence>
<dbReference type="eggNOG" id="COG3706">
    <property type="taxonomic scope" value="Bacteria"/>
</dbReference>
<dbReference type="EC" id="2.7.7.65" evidence="2"/>
<evidence type="ECO:0000313" key="6">
    <source>
        <dbReference type="EMBL" id="AEP28382.1"/>
    </source>
</evidence>
<gene>
    <name evidence="6" type="ordered locus">GNIT_0228</name>
</gene>
<evidence type="ECO:0000256" key="2">
    <source>
        <dbReference type="ARBA" id="ARBA00012528"/>
    </source>
</evidence>
<name>G4QF38_GLANF</name>
<proteinExistence type="predicted"/>
<dbReference type="Gene3D" id="3.30.70.270">
    <property type="match status" value="1"/>
</dbReference>
<dbReference type="InterPro" id="IPR029787">
    <property type="entry name" value="Nucleotide_cyclase"/>
</dbReference>
<keyword evidence="4" id="KW-0812">Transmembrane</keyword>
<keyword evidence="4" id="KW-0472">Membrane</keyword>
<reference evidence="6 7" key="1">
    <citation type="journal article" date="2011" name="J. Bacteriol.">
        <title>Complete genome sequence of seawater bacterium Glaciecola nitratireducens FR1064T.</title>
        <authorList>
            <person name="Bian F."/>
            <person name="Qin Q.L."/>
            <person name="Xie B.B."/>
            <person name="Shu Y.L."/>
            <person name="Zhang X.Y."/>
            <person name="Yu Y."/>
            <person name="Chen B."/>
            <person name="Chen X.L."/>
            <person name="Zhou B.C."/>
            <person name="Zhang Y.Z."/>
        </authorList>
    </citation>
    <scope>NUCLEOTIDE SEQUENCE [LARGE SCALE GENOMIC DNA]</scope>
    <source>
        <strain evidence="7">JCM 12485 / KCTC 12276 / FR1064</strain>
    </source>
</reference>
<evidence type="ECO:0000256" key="4">
    <source>
        <dbReference type="SAM" id="Phobius"/>
    </source>
</evidence>
<sequence>MVQILSLPLFITSSISLILSFFFILLYFRLKSHQEESVTHYFIFALVALVTGIFFSAFAVLLNSGENLNYLNISNRVTIITAMFTILLSLHFYMVFLNYRAPVLLKWCYVICGIFSLLTAVPNQYFLSKAFYSTSEYYTGLKYGPLFQLWGAWILVLGIYCIFILVKVYLRQQNTHENGATSTVQSLLVANTIWLITGVCDTLTGIQVIDFPPLAWVGYFLVICCIAWVLVLHIDKLYEDRRQLNNRLMYDHLTQAFSRSYLEIRLTEAINLMSRNELNNLSVCVFDIDNFKHINDQHGHASGDELLKQITKMIKDNIRPVDCIARLGGDEFVILFSEKQEENNAFMIVERIREHISDRLFDSGTHKFNASCSFGIVTAKHEQLAITDLANQMLSCADEALYMAKHEGKNTIGVSTLPVC</sequence>
<comment type="cofactor">
    <cofactor evidence="1">
        <name>Mg(2+)</name>
        <dbReference type="ChEBI" id="CHEBI:18420"/>
    </cofactor>
</comment>
<dbReference type="GO" id="GO:0052621">
    <property type="term" value="F:diguanylate cyclase activity"/>
    <property type="evidence" value="ECO:0007669"/>
    <property type="project" value="UniProtKB-EC"/>
</dbReference>
<feature type="domain" description="GGDEF" evidence="5">
    <location>
        <begin position="279"/>
        <end position="417"/>
    </location>
</feature>
<feature type="transmembrane region" description="Helical" evidence="4">
    <location>
        <begin position="215"/>
        <end position="234"/>
    </location>
</feature>
<evidence type="ECO:0000256" key="1">
    <source>
        <dbReference type="ARBA" id="ARBA00001946"/>
    </source>
</evidence>
<dbReference type="SUPFAM" id="SSF55073">
    <property type="entry name" value="Nucleotide cyclase"/>
    <property type="match status" value="1"/>
</dbReference>
<dbReference type="PANTHER" id="PTHR45138:SF9">
    <property type="entry name" value="DIGUANYLATE CYCLASE DGCM-RELATED"/>
    <property type="match status" value="1"/>
</dbReference>
<dbReference type="FunFam" id="3.30.70.270:FF:000001">
    <property type="entry name" value="Diguanylate cyclase domain protein"/>
    <property type="match status" value="1"/>
</dbReference>
<feature type="transmembrane region" description="Helical" evidence="4">
    <location>
        <begin position="73"/>
        <end position="95"/>
    </location>
</feature>
<evidence type="ECO:0000259" key="5">
    <source>
        <dbReference type="PROSITE" id="PS50887"/>
    </source>
</evidence>
<dbReference type="OrthoDB" id="6326420at2"/>
<dbReference type="CDD" id="cd01949">
    <property type="entry name" value="GGDEF"/>
    <property type="match status" value="1"/>
</dbReference>
<dbReference type="Pfam" id="PF00990">
    <property type="entry name" value="GGDEF"/>
    <property type="match status" value="1"/>
</dbReference>
<dbReference type="EMBL" id="CP003060">
    <property type="protein sequence ID" value="AEP28382.1"/>
    <property type="molecule type" value="Genomic_DNA"/>
</dbReference>
<keyword evidence="4" id="KW-1133">Transmembrane helix</keyword>
<dbReference type="AlphaFoldDB" id="G4QF38"/>
<dbReference type="RefSeq" id="WP_014107261.1">
    <property type="nucleotide sequence ID" value="NC_016041.1"/>
</dbReference>
<dbReference type="InterPro" id="IPR043128">
    <property type="entry name" value="Rev_trsase/Diguanyl_cyclase"/>
</dbReference>
<feature type="transmembrane region" description="Helical" evidence="4">
    <location>
        <begin position="187"/>
        <end position="209"/>
    </location>
</feature>
<dbReference type="NCBIfam" id="TIGR00254">
    <property type="entry name" value="GGDEF"/>
    <property type="match status" value="1"/>
</dbReference>
<feature type="transmembrane region" description="Helical" evidence="4">
    <location>
        <begin position="107"/>
        <end position="127"/>
    </location>
</feature>
<dbReference type="PANTHER" id="PTHR45138">
    <property type="entry name" value="REGULATORY COMPONENTS OF SENSORY TRANSDUCTION SYSTEM"/>
    <property type="match status" value="1"/>
</dbReference>
<protein>
    <recommendedName>
        <fullName evidence="2">diguanylate cyclase</fullName>
        <ecNumber evidence="2">2.7.7.65</ecNumber>
    </recommendedName>
</protein>
<organism evidence="6 7">
    <name type="scientific">Glaciecola nitratireducens (strain JCM 12485 / KCTC 12276 / FR1064)</name>
    <dbReference type="NCBI Taxonomy" id="1085623"/>
    <lineage>
        <taxon>Bacteria</taxon>
        <taxon>Pseudomonadati</taxon>
        <taxon>Pseudomonadota</taxon>
        <taxon>Gammaproteobacteria</taxon>
        <taxon>Alteromonadales</taxon>
        <taxon>Alteromonadaceae</taxon>
        <taxon>Brumicola</taxon>
    </lineage>
</organism>
<dbReference type="HOGENOM" id="CLU_645025_0_0_6"/>
<accession>G4QF38</accession>